<dbReference type="InterPro" id="IPR017804">
    <property type="entry name" value="MeTrfase_EgtD-like"/>
</dbReference>
<dbReference type="SUPFAM" id="SSF53335">
    <property type="entry name" value="S-adenosyl-L-methionine-dependent methyltransferases"/>
    <property type="match status" value="1"/>
</dbReference>
<dbReference type="NCBIfam" id="TIGR03438">
    <property type="entry name" value="egtD_ergothio"/>
    <property type="match status" value="1"/>
</dbReference>
<dbReference type="AlphaFoldDB" id="A0A916UFU9"/>
<reference evidence="4" key="1">
    <citation type="journal article" date="2014" name="Int. J. Syst. Evol. Microbiol.">
        <title>Complete genome sequence of Corynebacterium casei LMG S-19264T (=DSM 44701T), isolated from a smear-ripened cheese.</title>
        <authorList>
            <consortium name="US DOE Joint Genome Institute (JGI-PGF)"/>
            <person name="Walter F."/>
            <person name="Albersmeier A."/>
            <person name="Kalinowski J."/>
            <person name="Ruckert C."/>
        </authorList>
    </citation>
    <scope>NUCLEOTIDE SEQUENCE</scope>
    <source>
        <strain evidence="4">CGMCC 1.10998</strain>
    </source>
</reference>
<feature type="domain" description="Histidine-specific methyltransferase SAM-dependent" evidence="3">
    <location>
        <begin position="27"/>
        <end position="322"/>
    </location>
</feature>
<dbReference type="Gene3D" id="3.40.50.150">
    <property type="entry name" value="Vaccinia Virus protein VP39"/>
    <property type="match status" value="1"/>
</dbReference>
<name>A0A916UFU9_9BURK</name>
<dbReference type="EMBL" id="BMED01000001">
    <property type="protein sequence ID" value="GGC70475.1"/>
    <property type="molecule type" value="Genomic_DNA"/>
</dbReference>
<accession>A0A916UFU9</accession>
<dbReference type="Pfam" id="PF10017">
    <property type="entry name" value="Methyltransf_33"/>
    <property type="match status" value="1"/>
</dbReference>
<dbReference type="InterPro" id="IPR029063">
    <property type="entry name" value="SAM-dependent_MTases_sf"/>
</dbReference>
<evidence type="ECO:0000256" key="2">
    <source>
        <dbReference type="ARBA" id="ARBA00022679"/>
    </source>
</evidence>
<sequence>MRDDLQTRFIQLYREDADELNTRLHIELSNSLLSPQASLSPKYFYDTLGSRLFQAICALPEYYPTRTEAAIFTQYRQQMAESIGTGSTMIDLGAGDCAKAASLFGALRPEQYVPVDISVDFVRGAVESLQHTYPQIDMLGVGMDFSARLDLPDEVRREKRLFFYPGSSIGNFTLREAIALLRRMRLSCDDDGGLLIGVDLVKDKNILEPAYDDALGLTAAFNLNILNNINRLLGSDFELKDWQHKAFYHPDKQRIEMYLEARRDLAVRWQGKQRDFVRGERIHTENSYKYTPESFIGALNEAGFARTRMWTDEQGWFAVFHATP</sequence>
<dbReference type="InterPro" id="IPR035094">
    <property type="entry name" value="EgtD"/>
</dbReference>
<dbReference type="InterPro" id="IPR051128">
    <property type="entry name" value="EgtD_Methyltrsf_superfamily"/>
</dbReference>
<dbReference type="GO" id="GO:0008168">
    <property type="term" value="F:methyltransferase activity"/>
    <property type="evidence" value="ECO:0007669"/>
    <property type="project" value="UniProtKB-KW"/>
</dbReference>
<evidence type="ECO:0000313" key="5">
    <source>
        <dbReference type="Proteomes" id="UP000637423"/>
    </source>
</evidence>
<comment type="caution">
    <text evidence="4">The sequence shown here is derived from an EMBL/GenBank/DDBJ whole genome shotgun (WGS) entry which is preliminary data.</text>
</comment>
<evidence type="ECO:0000259" key="3">
    <source>
        <dbReference type="Pfam" id="PF10017"/>
    </source>
</evidence>
<dbReference type="PANTHER" id="PTHR43397:SF1">
    <property type="entry name" value="ERGOTHIONEINE BIOSYNTHESIS PROTEIN 1"/>
    <property type="match status" value="1"/>
</dbReference>
<dbReference type="Proteomes" id="UP000637423">
    <property type="component" value="Unassembled WGS sequence"/>
</dbReference>
<evidence type="ECO:0000313" key="4">
    <source>
        <dbReference type="EMBL" id="GGC70475.1"/>
    </source>
</evidence>
<dbReference type="InterPro" id="IPR019257">
    <property type="entry name" value="MeTrfase_dom"/>
</dbReference>
<keyword evidence="1" id="KW-0489">Methyltransferase</keyword>
<evidence type="ECO:0000256" key="1">
    <source>
        <dbReference type="ARBA" id="ARBA00022603"/>
    </source>
</evidence>
<dbReference type="RefSeq" id="WP_188565467.1">
    <property type="nucleotide sequence ID" value="NZ_BMED01000001.1"/>
</dbReference>
<keyword evidence="5" id="KW-1185">Reference proteome</keyword>
<keyword evidence="2" id="KW-0808">Transferase</keyword>
<dbReference type="PANTHER" id="PTHR43397">
    <property type="entry name" value="ERGOTHIONEINE BIOSYNTHESIS PROTEIN 1"/>
    <property type="match status" value="1"/>
</dbReference>
<reference evidence="4" key="2">
    <citation type="submission" date="2020-09" db="EMBL/GenBank/DDBJ databases">
        <authorList>
            <person name="Sun Q."/>
            <person name="Zhou Y."/>
        </authorList>
    </citation>
    <scope>NUCLEOTIDE SEQUENCE</scope>
    <source>
        <strain evidence="4">CGMCC 1.10998</strain>
    </source>
</reference>
<protein>
    <submittedName>
        <fullName evidence="4">Dimethylhistidine N-methyltransferase</fullName>
    </submittedName>
</protein>
<dbReference type="GO" id="GO:0032259">
    <property type="term" value="P:methylation"/>
    <property type="evidence" value="ECO:0007669"/>
    <property type="project" value="UniProtKB-KW"/>
</dbReference>
<proteinExistence type="predicted"/>
<organism evidence="4 5">
    <name type="scientific">Undibacterium terreum</name>
    <dbReference type="NCBI Taxonomy" id="1224302"/>
    <lineage>
        <taxon>Bacteria</taxon>
        <taxon>Pseudomonadati</taxon>
        <taxon>Pseudomonadota</taxon>
        <taxon>Betaproteobacteria</taxon>
        <taxon>Burkholderiales</taxon>
        <taxon>Oxalobacteraceae</taxon>
        <taxon>Undibacterium</taxon>
    </lineage>
</organism>
<gene>
    <name evidence="4" type="ORF">GCM10011396_16950</name>
</gene>
<dbReference type="PIRSF" id="PIRSF018005">
    <property type="entry name" value="UCP018005"/>
    <property type="match status" value="1"/>
</dbReference>